<gene>
    <name evidence="3" type="ORF">IM811_003752</name>
</gene>
<dbReference type="SMART" id="SM00461">
    <property type="entry name" value="WH1"/>
    <property type="match status" value="1"/>
</dbReference>
<dbReference type="GO" id="GO:0030479">
    <property type="term" value="C:actin cortical patch"/>
    <property type="evidence" value="ECO:0007669"/>
    <property type="project" value="UniProtKB-ARBA"/>
</dbReference>
<dbReference type="CDD" id="cd01205">
    <property type="entry name" value="EVH1_WASP-like"/>
    <property type="match status" value="1"/>
</dbReference>
<dbReference type="GO" id="GO:0071933">
    <property type="term" value="F:Arp2/3 complex binding"/>
    <property type="evidence" value="ECO:0007669"/>
    <property type="project" value="UniProtKB-ARBA"/>
</dbReference>
<dbReference type="Proteomes" id="UP000616885">
    <property type="component" value="Unassembled WGS sequence"/>
</dbReference>
<dbReference type="SUPFAM" id="SSF50729">
    <property type="entry name" value="PH domain-like"/>
    <property type="match status" value="1"/>
</dbReference>
<dbReference type="InterPro" id="IPR011993">
    <property type="entry name" value="PH-like_dom_sf"/>
</dbReference>
<proteinExistence type="predicted"/>
<accession>A0A8H7KF49</accession>
<reference evidence="3" key="1">
    <citation type="submission" date="2020-10" db="EMBL/GenBank/DDBJ databases">
        <title>High-Quality Genome Resource of Clonostachys rosea strain S41 by Oxford Nanopore Long-Read Sequencing.</title>
        <authorList>
            <person name="Wang H."/>
        </authorList>
    </citation>
    <scope>NUCLEOTIDE SEQUENCE</scope>
    <source>
        <strain evidence="3">S41</strain>
    </source>
</reference>
<feature type="domain" description="WH1" evidence="2">
    <location>
        <begin position="20"/>
        <end position="133"/>
    </location>
</feature>
<evidence type="ECO:0000313" key="4">
    <source>
        <dbReference type="Proteomes" id="UP000616885"/>
    </source>
</evidence>
<dbReference type="InterPro" id="IPR033927">
    <property type="entry name" value="WASPfam_EVH1"/>
</dbReference>
<evidence type="ECO:0000313" key="3">
    <source>
        <dbReference type="EMBL" id="KAF9746847.1"/>
    </source>
</evidence>
<dbReference type="Gene3D" id="2.30.29.30">
    <property type="entry name" value="Pleckstrin-homology domain (PH domain)/Phosphotyrosine-binding domain (PTB)"/>
    <property type="match status" value="1"/>
</dbReference>
<dbReference type="GO" id="GO:0045010">
    <property type="term" value="P:actin nucleation"/>
    <property type="evidence" value="ECO:0007669"/>
    <property type="project" value="UniProtKB-ARBA"/>
</dbReference>
<name>A0A8H7KF49_BIOOC</name>
<organism evidence="3 4">
    <name type="scientific">Bionectria ochroleuca</name>
    <name type="common">Gliocladium roseum</name>
    <dbReference type="NCBI Taxonomy" id="29856"/>
    <lineage>
        <taxon>Eukaryota</taxon>
        <taxon>Fungi</taxon>
        <taxon>Dikarya</taxon>
        <taxon>Ascomycota</taxon>
        <taxon>Pezizomycotina</taxon>
        <taxon>Sordariomycetes</taxon>
        <taxon>Hypocreomycetidae</taxon>
        <taxon>Hypocreales</taxon>
        <taxon>Bionectriaceae</taxon>
        <taxon>Clonostachys</taxon>
    </lineage>
</organism>
<dbReference type="PROSITE" id="PS50229">
    <property type="entry name" value="WH1"/>
    <property type="match status" value="1"/>
</dbReference>
<protein>
    <recommendedName>
        <fullName evidence="2">WH1 domain-containing protein</fullName>
    </recommendedName>
</protein>
<dbReference type="InterPro" id="IPR000697">
    <property type="entry name" value="WH1/EVH1_dom"/>
</dbReference>
<keyword evidence="1" id="KW-0597">Phosphoprotein</keyword>
<evidence type="ECO:0000259" key="2">
    <source>
        <dbReference type="PROSITE" id="PS50229"/>
    </source>
</evidence>
<comment type="caution">
    <text evidence="3">The sequence shown here is derived from an EMBL/GenBank/DDBJ whole genome shotgun (WGS) entry which is preliminary data.</text>
</comment>
<dbReference type="AlphaFoldDB" id="A0A8H7KF49"/>
<dbReference type="Pfam" id="PF00568">
    <property type="entry name" value="WH1"/>
    <property type="match status" value="1"/>
</dbReference>
<dbReference type="GO" id="GO:0003779">
    <property type="term" value="F:actin binding"/>
    <property type="evidence" value="ECO:0007669"/>
    <property type="project" value="UniProtKB-ARBA"/>
</dbReference>
<evidence type="ECO:0000256" key="1">
    <source>
        <dbReference type="ARBA" id="ARBA00022553"/>
    </source>
</evidence>
<dbReference type="FunFam" id="2.30.29.30:FF:000281">
    <property type="entry name" value="Actin associated protein"/>
    <property type="match status" value="1"/>
</dbReference>
<dbReference type="EMBL" id="JADCTT010000011">
    <property type="protein sequence ID" value="KAF9746847.1"/>
    <property type="molecule type" value="Genomic_DNA"/>
</dbReference>
<sequence>MPIMPSILTDPEKEIVKSVIPKPSNRILAVGLIRLYVAYPDPQKWTYTGLEGALVLLNDLLPPHAIWLRLVDIAPATRGVIWEMQVPEEWRYSATKPLLHTFEMDGVVYGCSFSDEKEAKMFLRKMDGREDSAPKKTKLTPFSYTWDLKFETLDAFDPKWQENFGDALREKGLDDMFIHKNQEFIVEFLKVEQSKARS</sequence>